<evidence type="ECO:0000313" key="2">
    <source>
        <dbReference type="EMBL" id="MBW0483807.1"/>
    </source>
</evidence>
<dbReference type="Proteomes" id="UP000765509">
    <property type="component" value="Unassembled WGS sequence"/>
</dbReference>
<sequence>MSFSNLFNTISIVLLVFSASTGALPLAPQAEGTNLGFSYSGQKCKEACGSQAVLRIKVPVDGSGPNLKPGNHVPKQMDSSIGIKASTDFHTMAGASNLNPNARIHLFRDMVSRF</sequence>
<protein>
    <submittedName>
        <fullName evidence="2">Uncharacterized protein</fullName>
    </submittedName>
</protein>
<evidence type="ECO:0000256" key="1">
    <source>
        <dbReference type="SAM" id="SignalP"/>
    </source>
</evidence>
<proteinExistence type="predicted"/>
<feature type="signal peptide" evidence="1">
    <location>
        <begin position="1"/>
        <end position="23"/>
    </location>
</feature>
<keyword evidence="3" id="KW-1185">Reference proteome</keyword>
<evidence type="ECO:0000313" key="3">
    <source>
        <dbReference type="Proteomes" id="UP000765509"/>
    </source>
</evidence>
<dbReference type="AlphaFoldDB" id="A0A9Q3GY39"/>
<organism evidence="2 3">
    <name type="scientific">Austropuccinia psidii MF-1</name>
    <dbReference type="NCBI Taxonomy" id="1389203"/>
    <lineage>
        <taxon>Eukaryota</taxon>
        <taxon>Fungi</taxon>
        <taxon>Dikarya</taxon>
        <taxon>Basidiomycota</taxon>
        <taxon>Pucciniomycotina</taxon>
        <taxon>Pucciniomycetes</taxon>
        <taxon>Pucciniales</taxon>
        <taxon>Sphaerophragmiaceae</taxon>
        <taxon>Austropuccinia</taxon>
    </lineage>
</organism>
<keyword evidence="1" id="KW-0732">Signal</keyword>
<accession>A0A9Q3GY39</accession>
<comment type="caution">
    <text evidence="2">The sequence shown here is derived from an EMBL/GenBank/DDBJ whole genome shotgun (WGS) entry which is preliminary data.</text>
</comment>
<gene>
    <name evidence="2" type="ORF">O181_023522</name>
</gene>
<feature type="chain" id="PRO_5040285648" evidence="1">
    <location>
        <begin position="24"/>
        <end position="114"/>
    </location>
</feature>
<dbReference type="EMBL" id="AVOT02007393">
    <property type="protein sequence ID" value="MBW0483807.1"/>
    <property type="molecule type" value="Genomic_DNA"/>
</dbReference>
<name>A0A9Q3GY39_9BASI</name>
<reference evidence="2" key="1">
    <citation type="submission" date="2021-03" db="EMBL/GenBank/DDBJ databases">
        <title>Draft genome sequence of rust myrtle Austropuccinia psidii MF-1, a brazilian biotype.</title>
        <authorList>
            <person name="Quecine M.C."/>
            <person name="Pachon D.M.R."/>
            <person name="Bonatelli M.L."/>
            <person name="Correr F.H."/>
            <person name="Franceschini L.M."/>
            <person name="Leite T.F."/>
            <person name="Margarido G.R.A."/>
            <person name="Almeida C.A."/>
            <person name="Ferrarezi J.A."/>
            <person name="Labate C.A."/>
        </authorList>
    </citation>
    <scope>NUCLEOTIDE SEQUENCE</scope>
    <source>
        <strain evidence="2">MF-1</strain>
    </source>
</reference>